<dbReference type="PANTHER" id="PTHR43386">
    <property type="entry name" value="OLIGOPEPTIDE TRANSPORT SYSTEM PERMEASE PROTEIN APPC"/>
    <property type="match status" value="1"/>
</dbReference>
<dbReference type="PANTHER" id="PTHR43386:SF1">
    <property type="entry name" value="D,D-DIPEPTIDE TRANSPORT SYSTEM PERMEASE PROTEIN DDPC-RELATED"/>
    <property type="match status" value="1"/>
</dbReference>
<feature type="transmembrane region" description="Helical" evidence="7">
    <location>
        <begin position="189"/>
        <end position="208"/>
    </location>
</feature>
<evidence type="ECO:0000256" key="2">
    <source>
        <dbReference type="ARBA" id="ARBA00022448"/>
    </source>
</evidence>
<keyword evidence="6 7" id="KW-0472">Membrane</keyword>
<keyword evidence="4 7" id="KW-0812">Transmembrane</keyword>
<dbReference type="Proteomes" id="UP001183222">
    <property type="component" value="Unassembled WGS sequence"/>
</dbReference>
<comment type="caution">
    <text evidence="9">The sequence shown here is derived from an EMBL/GenBank/DDBJ whole genome shotgun (WGS) entry which is preliminary data.</text>
</comment>
<reference evidence="10" key="1">
    <citation type="submission" date="2023-07" db="EMBL/GenBank/DDBJ databases">
        <title>30 novel species of actinomycetes from the DSMZ collection.</title>
        <authorList>
            <person name="Nouioui I."/>
        </authorList>
    </citation>
    <scope>NUCLEOTIDE SEQUENCE [LARGE SCALE GENOMIC DNA]</scope>
    <source>
        <strain evidence="10">DSM 46792</strain>
    </source>
</reference>
<name>A0ABU2K965_9ACTN</name>
<keyword evidence="10" id="KW-1185">Reference proteome</keyword>
<gene>
    <name evidence="9" type="ORF">RM425_12540</name>
</gene>
<organism evidence="9 10">
    <name type="scientific">Blastococcus goldschmidtiae</name>
    <dbReference type="NCBI Taxonomy" id="3075546"/>
    <lineage>
        <taxon>Bacteria</taxon>
        <taxon>Bacillati</taxon>
        <taxon>Actinomycetota</taxon>
        <taxon>Actinomycetes</taxon>
        <taxon>Geodermatophilales</taxon>
        <taxon>Geodermatophilaceae</taxon>
        <taxon>Blastococcus</taxon>
    </lineage>
</organism>
<proteinExistence type="inferred from homology"/>
<evidence type="ECO:0000256" key="5">
    <source>
        <dbReference type="ARBA" id="ARBA00022989"/>
    </source>
</evidence>
<keyword evidence="2 7" id="KW-0813">Transport</keyword>
<dbReference type="PROSITE" id="PS50928">
    <property type="entry name" value="ABC_TM1"/>
    <property type="match status" value="1"/>
</dbReference>
<comment type="subcellular location">
    <subcellularLocation>
        <location evidence="1 7">Cell membrane</location>
        <topology evidence="1 7">Multi-pass membrane protein</topology>
    </subcellularLocation>
</comment>
<evidence type="ECO:0000256" key="4">
    <source>
        <dbReference type="ARBA" id="ARBA00022692"/>
    </source>
</evidence>
<sequence length="298" mass="30351">MTAVAPGLAGGPATRSSVGRRRGLRWAKASGPGFAVAVGVLVLLAATAVFAPLVAPSDPYAVVLSDSLAPPGPEHLLGADDSGRDVLSRLLYGARTSLVGPLAVVALSTLFGVAIGLLAGWRGGWVDAVLSRAQEVVFAFPGLLVAVLVVAVMGPGGVAPVLAMAIAYVPYVGRLVRSLVLQEKQRTYVAAYRVAGFSGFSVAVRHVLPNIAGIVLAQGVVNFGYALMDLAALSYLGLGVQPPTADWGAMVSDGQTAILEGALVQALAPAAVIVVTVVAFTVVGEGVADRLARRENVR</sequence>
<protein>
    <submittedName>
        <fullName evidence="9">ABC transporter permease</fullName>
    </submittedName>
</protein>
<dbReference type="InterPro" id="IPR050366">
    <property type="entry name" value="BP-dependent_transpt_permease"/>
</dbReference>
<keyword evidence="3" id="KW-1003">Cell membrane</keyword>
<feature type="transmembrane region" description="Helical" evidence="7">
    <location>
        <begin position="98"/>
        <end position="121"/>
    </location>
</feature>
<dbReference type="InterPro" id="IPR000515">
    <property type="entry name" value="MetI-like"/>
</dbReference>
<dbReference type="InterPro" id="IPR035906">
    <property type="entry name" value="MetI-like_sf"/>
</dbReference>
<evidence type="ECO:0000259" key="8">
    <source>
        <dbReference type="PROSITE" id="PS50928"/>
    </source>
</evidence>
<comment type="similarity">
    <text evidence="7">Belongs to the binding-protein-dependent transport system permease family.</text>
</comment>
<feature type="transmembrane region" description="Helical" evidence="7">
    <location>
        <begin position="142"/>
        <end position="169"/>
    </location>
</feature>
<keyword evidence="5 7" id="KW-1133">Transmembrane helix</keyword>
<feature type="transmembrane region" description="Helical" evidence="7">
    <location>
        <begin position="31"/>
        <end position="55"/>
    </location>
</feature>
<evidence type="ECO:0000256" key="3">
    <source>
        <dbReference type="ARBA" id="ARBA00022475"/>
    </source>
</evidence>
<dbReference type="Gene3D" id="1.10.3720.10">
    <property type="entry name" value="MetI-like"/>
    <property type="match status" value="1"/>
</dbReference>
<accession>A0ABU2K965</accession>
<evidence type="ECO:0000256" key="1">
    <source>
        <dbReference type="ARBA" id="ARBA00004651"/>
    </source>
</evidence>
<feature type="domain" description="ABC transmembrane type-1" evidence="8">
    <location>
        <begin position="94"/>
        <end position="284"/>
    </location>
</feature>
<feature type="transmembrane region" description="Helical" evidence="7">
    <location>
        <begin position="258"/>
        <end position="284"/>
    </location>
</feature>
<dbReference type="Pfam" id="PF00528">
    <property type="entry name" value="BPD_transp_1"/>
    <property type="match status" value="1"/>
</dbReference>
<evidence type="ECO:0000256" key="7">
    <source>
        <dbReference type="RuleBase" id="RU363032"/>
    </source>
</evidence>
<feature type="transmembrane region" description="Helical" evidence="7">
    <location>
        <begin position="220"/>
        <end position="238"/>
    </location>
</feature>
<dbReference type="SUPFAM" id="SSF161098">
    <property type="entry name" value="MetI-like"/>
    <property type="match status" value="1"/>
</dbReference>
<dbReference type="EMBL" id="JAVREI010000008">
    <property type="protein sequence ID" value="MDT0276731.1"/>
    <property type="molecule type" value="Genomic_DNA"/>
</dbReference>
<evidence type="ECO:0000313" key="10">
    <source>
        <dbReference type="Proteomes" id="UP001183222"/>
    </source>
</evidence>
<evidence type="ECO:0000256" key="6">
    <source>
        <dbReference type="ARBA" id="ARBA00023136"/>
    </source>
</evidence>
<dbReference type="CDD" id="cd06261">
    <property type="entry name" value="TM_PBP2"/>
    <property type="match status" value="1"/>
</dbReference>
<evidence type="ECO:0000313" key="9">
    <source>
        <dbReference type="EMBL" id="MDT0276731.1"/>
    </source>
</evidence>
<dbReference type="RefSeq" id="WP_311345549.1">
    <property type="nucleotide sequence ID" value="NZ_JAVREI010000008.1"/>
</dbReference>